<evidence type="ECO:0000313" key="1">
    <source>
        <dbReference type="EMBL" id="KAI7954651.1"/>
    </source>
</evidence>
<reference evidence="2" key="2">
    <citation type="journal article" date="2018" name="Mol. Plant Microbe Interact.">
        <title>Genome sequence resources for the wheat stripe rust pathogen (Puccinia striiformis f. sp. tritici) and the barley stripe rust pathogen (Puccinia striiformis f. sp. hordei).</title>
        <authorList>
            <person name="Xia C."/>
            <person name="Wang M."/>
            <person name="Yin C."/>
            <person name="Cornejo O.E."/>
            <person name="Hulbert S.H."/>
            <person name="Chen X."/>
        </authorList>
    </citation>
    <scope>NUCLEOTIDE SEQUENCE [LARGE SCALE GENOMIC DNA]</scope>
    <source>
        <strain evidence="2">93-210</strain>
    </source>
</reference>
<organism evidence="1 2">
    <name type="scientific">Puccinia striiformis f. sp. tritici</name>
    <dbReference type="NCBI Taxonomy" id="168172"/>
    <lineage>
        <taxon>Eukaryota</taxon>
        <taxon>Fungi</taxon>
        <taxon>Dikarya</taxon>
        <taxon>Basidiomycota</taxon>
        <taxon>Pucciniomycotina</taxon>
        <taxon>Pucciniomycetes</taxon>
        <taxon>Pucciniales</taxon>
        <taxon>Pucciniaceae</taxon>
        <taxon>Puccinia</taxon>
    </lineage>
</organism>
<sequence>MGVDRLLVSTSTKTGAMSVRVYLMRFDTFGHLRIADVVQELKDELKEANDQRNPGVAHLLGLI</sequence>
<proteinExistence type="predicted"/>
<evidence type="ECO:0000313" key="2">
    <source>
        <dbReference type="Proteomes" id="UP001060170"/>
    </source>
</evidence>
<comment type="caution">
    <text evidence="1">The sequence shown here is derived from an EMBL/GenBank/DDBJ whole genome shotgun (WGS) entry which is preliminary data.</text>
</comment>
<reference evidence="1 2" key="3">
    <citation type="journal article" date="2022" name="Microbiol. Spectr.">
        <title>Folding features and dynamics of 3D genome architecture in plant fungal pathogens.</title>
        <authorList>
            <person name="Xia C."/>
        </authorList>
    </citation>
    <scope>NUCLEOTIDE SEQUENCE [LARGE SCALE GENOMIC DNA]</scope>
    <source>
        <strain evidence="1 2">93-210</strain>
    </source>
</reference>
<gene>
    <name evidence="1" type="ORF">MJO28_005051</name>
</gene>
<protein>
    <submittedName>
        <fullName evidence="1">Uncharacterized protein</fullName>
    </submittedName>
</protein>
<name>A0ACC0EL53_9BASI</name>
<reference evidence="2" key="1">
    <citation type="journal article" date="2018" name="BMC Genomics">
        <title>Genomic insights into host adaptation between the wheat stripe rust pathogen (Puccinia striiformis f. sp. tritici) and the barley stripe rust pathogen (Puccinia striiformis f. sp. hordei).</title>
        <authorList>
            <person name="Xia C."/>
            <person name="Wang M."/>
            <person name="Yin C."/>
            <person name="Cornejo O.E."/>
            <person name="Hulbert S.H."/>
            <person name="Chen X."/>
        </authorList>
    </citation>
    <scope>NUCLEOTIDE SEQUENCE [LARGE SCALE GENOMIC DNA]</scope>
    <source>
        <strain evidence="2">93-210</strain>
    </source>
</reference>
<keyword evidence="2" id="KW-1185">Reference proteome</keyword>
<dbReference type="Proteomes" id="UP001060170">
    <property type="component" value="Chromosome 5"/>
</dbReference>
<dbReference type="EMBL" id="CM045869">
    <property type="protein sequence ID" value="KAI7954651.1"/>
    <property type="molecule type" value="Genomic_DNA"/>
</dbReference>
<accession>A0ACC0EL53</accession>